<dbReference type="GO" id="GO:0051604">
    <property type="term" value="P:protein maturation"/>
    <property type="evidence" value="ECO:0007669"/>
    <property type="project" value="TreeGrafter"/>
</dbReference>
<dbReference type="SUPFAM" id="SSF159127">
    <property type="entry name" value="HupF/HypC-like"/>
    <property type="match status" value="1"/>
</dbReference>
<gene>
    <name evidence="2" type="ORF">ASZ90_016104</name>
</gene>
<proteinExistence type="inferred from homology"/>
<protein>
    <submittedName>
        <fullName evidence="2">Hydrogenase metallocenter assembly protein hypc</fullName>
    </submittedName>
</protein>
<dbReference type="EMBL" id="LNQE01001681">
    <property type="protein sequence ID" value="KUG14259.1"/>
    <property type="molecule type" value="Genomic_DNA"/>
</dbReference>
<dbReference type="PRINTS" id="PR00445">
    <property type="entry name" value="HUPFHYPC"/>
</dbReference>
<dbReference type="GO" id="GO:0005506">
    <property type="term" value="F:iron ion binding"/>
    <property type="evidence" value="ECO:0007669"/>
    <property type="project" value="TreeGrafter"/>
</dbReference>
<evidence type="ECO:0000313" key="2">
    <source>
        <dbReference type="EMBL" id="KUG14259.1"/>
    </source>
</evidence>
<dbReference type="AlphaFoldDB" id="A0A0W8F1L9"/>
<dbReference type="PANTHER" id="PTHR35177:SF2">
    <property type="entry name" value="HYDROGENASE MATURATION FACTOR HYBG"/>
    <property type="match status" value="1"/>
</dbReference>
<comment type="caution">
    <text evidence="2">The sequence shown here is derived from an EMBL/GenBank/DDBJ whole genome shotgun (WGS) entry which is preliminary data.</text>
</comment>
<organism evidence="2">
    <name type="scientific">hydrocarbon metagenome</name>
    <dbReference type="NCBI Taxonomy" id="938273"/>
    <lineage>
        <taxon>unclassified sequences</taxon>
        <taxon>metagenomes</taxon>
        <taxon>ecological metagenomes</taxon>
    </lineage>
</organism>
<sequence>MCIAIPGELIEKKEGNIGIVDFGDLRQEVRLDLVDVGIGEFVLVHVGFAIQKLTREEGLETREIFRQVYAALDEDDRGKVQS</sequence>
<dbReference type="PANTHER" id="PTHR35177">
    <property type="entry name" value="HYDROGENASE MATURATION FACTOR HYBG"/>
    <property type="match status" value="1"/>
</dbReference>
<dbReference type="InterPro" id="IPR001109">
    <property type="entry name" value="Hydrogenase_HupF/HypC"/>
</dbReference>
<accession>A0A0W8F1L9</accession>
<reference evidence="2" key="1">
    <citation type="journal article" date="2015" name="Proc. Natl. Acad. Sci. U.S.A.">
        <title>Networks of energetic and metabolic interactions define dynamics in microbial communities.</title>
        <authorList>
            <person name="Embree M."/>
            <person name="Liu J.K."/>
            <person name="Al-Bassam M.M."/>
            <person name="Zengler K."/>
        </authorList>
    </citation>
    <scope>NUCLEOTIDE SEQUENCE</scope>
</reference>
<dbReference type="Gene3D" id="2.30.30.140">
    <property type="match status" value="1"/>
</dbReference>
<comment type="similarity">
    <text evidence="1">Belongs to the HupF/HypC family.</text>
</comment>
<evidence type="ECO:0000256" key="1">
    <source>
        <dbReference type="ARBA" id="ARBA00006018"/>
    </source>
</evidence>
<dbReference type="GO" id="GO:1902670">
    <property type="term" value="F:carbon dioxide binding"/>
    <property type="evidence" value="ECO:0007669"/>
    <property type="project" value="TreeGrafter"/>
</dbReference>
<dbReference type="NCBIfam" id="TIGR00074">
    <property type="entry name" value="hypC_hupF"/>
    <property type="match status" value="1"/>
</dbReference>
<name>A0A0W8F1L9_9ZZZZ</name>
<dbReference type="Pfam" id="PF01455">
    <property type="entry name" value="HupF_HypC"/>
    <property type="match status" value="1"/>
</dbReference>